<dbReference type="Proteomes" id="UP001201463">
    <property type="component" value="Unassembled WGS sequence"/>
</dbReference>
<evidence type="ECO:0000313" key="3">
    <source>
        <dbReference type="Proteomes" id="UP001201463"/>
    </source>
</evidence>
<proteinExistence type="predicted"/>
<name>A0ABS8XC90_9BURK</name>
<feature type="region of interest" description="Disordered" evidence="1">
    <location>
        <begin position="49"/>
        <end position="75"/>
    </location>
</feature>
<gene>
    <name evidence="2" type="ORF">LXT12_14990</name>
</gene>
<feature type="compositionally biased region" description="Low complexity" evidence="1">
    <location>
        <begin position="65"/>
        <end position="75"/>
    </location>
</feature>
<evidence type="ECO:0000256" key="1">
    <source>
        <dbReference type="SAM" id="MobiDB-lite"/>
    </source>
</evidence>
<protein>
    <submittedName>
        <fullName evidence="2">Uncharacterized protein</fullName>
    </submittedName>
</protein>
<accession>A0ABS8XC90</accession>
<reference evidence="2 3" key="1">
    <citation type="submission" date="2021-12" db="EMBL/GenBank/DDBJ databases">
        <title>Genome seq of p7.</title>
        <authorList>
            <person name="Seo T."/>
        </authorList>
    </citation>
    <scope>NUCLEOTIDE SEQUENCE [LARGE SCALE GENOMIC DNA]</scope>
    <source>
        <strain evidence="2 3">P7</strain>
    </source>
</reference>
<evidence type="ECO:0000313" key="2">
    <source>
        <dbReference type="EMBL" id="MCE4538556.1"/>
    </source>
</evidence>
<comment type="caution">
    <text evidence="2">The sequence shown here is derived from an EMBL/GenBank/DDBJ whole genome shotgun (WGS) entry which is preliminary data.</text>
</comment>
<dbReference type="RefSeq" id="WP_233393003.1">
    <property type="nucleotide sequence ID" value="NZ_JAJTWT010000006.1"/>
</dbReference>
<organism evidence="2 3">
    <name type="scientific">Pelomonas caseinilytica</name>
    <dbReference type="NCBI Taxonomy" id="2906763"/>
    <lineage>
        <taxon>Bacteria</taxon>
        <taxon>Pseudomonadati</taxon>
        <taxon>Pseudomonadota</taxon>
        <taxon>Betaproteobacteria</taxon>
        <taxon>Burkholderiales</taxon>
        <taxon>Sphaerotilaceae</taxon>
        <taxon>Roseateles</taxon>
    </lineage>
</organism>
<keyword evidence="3" id="KW-1185">Reference proteome</keyword>
<dbReference type="EMBL" id="JAJTWT010000006">
    <property type="protein sequence ID" value="MCE4538556.1"/>
    <property type="molecule type" value="Genomic_DNA"/>
</dbReference>
<sequence length="335" mass="36358">MNARAKTIVVVGLVTLGGVIALVHGYHRSPRVDESQPNAATHIELRAGTSSQQLGSPPSPPPRDATASASVGSSVVRTDNPDWSLPLTPGQNWRPIYVNAISSKRAGSMLLVSRIVNACETFNRLQAQRPNKGNMDGNDQSALDSKIAQGKISQSCDQLLEDEVGWSQVKRQLLEPSSDPLYEKYGRLAIKMPASTNSERTEQVLSIFDGLRQGVFELAGALGRDNYFDGQIYEYGDPVRVVNTQAALLYAQSLVACSFGEDCNKGGSRFVWNCAFYEMTCAAENAVDQELILLARGLSGTEAATAKAQVLHLRDAMVDAILKNDASKFVRNARR</sequence>